<feature type="region of interest" description="Disordered" evidence="1">
    <location>
        <begin position="1"/>
        <end position="27"/>
    </location>
</feature>
<feature type="region of interest" description="Disordered" evidence="1">
    <location>
        <begin position="108"/>
        <end position="179"/>
    </location>
</feature>
<reference evidence="2" key="1">
    <citation type="submission" date="2020-11" db="EMBL/GenBank/DDBJ databases">
        <title>Sequencing the genomes of 1000 actinobacteria strains.</title>
        <authorList>
            <person name="Klenk H.-P."/>
        </authorList>
    </citation>
    <scope>NUCLEOTIDE SEQUENCE</scope>
    <source>
        <strain evidence="2">DSM 43175</strain>
    </source>
</reference>
<feature type="compositionally biased region" description="Pro residues" evidence="1">
    <location>
        <begin position="16"/>
        <end position="25"/>
    </location>
</feature>
<dbReference type="EMBL" id="JADOUA010000001">
    <property type="protein sequence ID" value="MBG6093265.1"/>
    <property type="molecule type" value="Genomic_DNA"/>
</dbReference>
<dbReference type="RefSeq" id="WP_197015350.1">
    <property type="nucleotide sequence ID" value="NZ_BAABES010000015.1"/>
</dbReference>
<proteinExistence type="predicted"/>
<keyword evidence="3" id="KW-1185">Reference proteome</keyword>
<dbReference type="Proteomes" id="UP000614047">
    <property type="component" value="Unassembled WGS sequence"/>
</dbReference>
<name>A0A931DNL9_9ACTN</name>
<gene>
    <name evidence="2" type="ORF">IW256_007378</name>
</gene>
<evidence type="ECO:0000313" key="2">
    <source>
        <dbReference type="EMBL" id="MBG6093265.1"/>
    </source>
</evidence>
<accession>A0A931DNL9</accession>
<dbReference type="AlphaFoldDB" id="A0A931DNL9"/>
<sequence length="290" mass="30416">MGDLPPRGGQGAPAPYELPGPPPAPLVDGKILPPRPTYARWTREALIYLPVVLGEEPIGHLWASKYHPAAGFLVRPGPSTAALNASGIWEDRLAEAYEKGVPAPEAIRRWKGLPPDPQAGGVPGDAEEREAPNLSTLHATTAPSAPVPEGPFVQDGAFPDGTPVDRSEGWGPLAGVVPPTYSKETDAPVRYIPVTRRGTVLGYVWASVAGEAASYVGRRSAGRDAEVAAGLWAFRLSRCFAEGVPALEALRRCKAAPDDPLAGAIGHGAEERELPSLAALRELAHGEAAP</sequence>
<evidence type="ECO:0000313" key="3">
    <source>
        <dbReference type="Proteomes" id="UP000614047"/>
    </source>
</evidence>
<feature type="compositionally biased region" description="Polar residues" evidence="1">
    <location>
        <begin position="133"/>
        <end position="143"/>
    </location>
</feature>
<organism evidence="2 3">
    <name type="scientific">Actinomadura viridis</name>
    <dbReference type="NCBI Taxonomy" id="58110"/>
    <lineage>
        <taxon>Bacteria</taxon>
        <taxon>Bacillati</taxon>
        <taxon>Actinomycetota</taxon>
        <taxon>Actinomycetes</taxon>
        <taxon>Streptosporangiales</taxon>
        <taxon>Thermomonosporaceae</taxon>
        <taxon>Actinomadura</taxon>
    </lineage>
</organism>
<protein>
    <submittedName>
        <fullName evidence="2">Uncharacterized protein</fullName>
    </submittedName>
</protein>
<evidence type="ECO:0000256" key="1">
    <source>
        <dbReference type="SAM" id="MobiDB-lite"/>
    </source>
</evidence>
<comment type="caution">
    <text evidence="2">The sequence shown here is derived from an EMBL/GenBank/DDBJ whole genome shotgun (WGS) entry which is preliminary data.</text>
</comment>